<organism evidence="4 5">
    <name type="scientific">Camellia sinensis var. sinensis</name>
    <name type="common">China tea</name>
    <dbReference type="NCBI Taxonomy" id="542762"/>
    <lineage>
        <taxon>Eukaryota</taxon>
        <taxon>Viridiplantae</taxon>
        <taxon>Streptophyta</taxon>
        <taxon>Embryophyta</taxon>
        <taxon>Tracheophyta</taxon>
        <taxon>Spermatophyta</taxon>
        <taxon>Magnoliopsida</taxon>
        <taxon>eudicotyledons</taxon>
        <taxon>Gunneridae</taxon>
        <taxon>Pentapetalae</taxon>
        <taxon>asterids</taxon>
        <taxon>Ericales</taxon>
        <taxon>Theaceae</taxon>
        <taxon>Camellia</taxon>
    </lineage>
</organism>
<evidence type="ECO:0000259" key="3">
    <source>
        <dbReference type="PROSITE" id="PS50086"/>
    </source>
</evidence>
<dbReference type="Gene3D" id="2.30.29.230">
    <property type="match status" value="1"/>
</dbReference>
<dbReference type="Pfam" id="PF00566">
    <property type="entry name" value="RabGAP-TBC"/>
    <property type="match status" value="1"/>
</dbReference>
<feature type="compositionally biased region" description="Low complexity" evidence="2">
    <location>
        <begin position="255"/>
        <end position="269"/>
    </location>
</feature>
<dbReference type="Gene3D" id="1.10.8.270">
    <property type="entry name" value="putative rabgap domain of human tbc1 domain family member 14 like domains"/>
    <property type="match status" value="1"/>
</dbReference>
<evidence type="ECO:0000313" key="5">
    <source>
        <dbReference type="Proteomes" id="UP000306102"/>
    </source>
</evidence>
<proteinExistence type="predicted"/>
<sequence length="1067" mass="118499">MLVVSIRTKLAPAASSTIQDYLPPCYDHYTILLIGHLVALHFPRLLMAGLGYGRGHNAHLPFDHETYGSVTLSRCNSSKRSSVSEPEGAEIVYLKDNVTIHPTQYGSERISGRLKLIKLGPSLFMTWIPYSGQSSNARLSESDRNLYTIRAVSFMDVSSIHRHTPTLGWQYIIVVLSSGLAFPPLYFYNGGVKEFLATIKQHVLLVSAGEEEGEESQETGSTRGRREMRRQPGDMIEGGAGNGGRARDEKGSQSGGLNTNGLGLNSNGLGQDVGSTHDLLVSSKTNDTGRLDLLDPHDSQIFKDLDPSLNGSPNAVIHIYRGPSFIIGPRASLSNPTEVLRLGFDRVNGFEGEEGLRRCTAMKEPSRFPPCDISESDDRYVQALSPIHRELNTEEARLGLADVVDRSNGDFQKLNGSTKEGIGDLMEVIKASEKQIHEVDEGHFEIHEVLQNLEEYGSFASLETKSDVDISEVEQDDNDWDLNRFFNVDCTIEGEGIGKVSEALYQVSPSFTQGLTVSSLHEEKQAIPNSSFAGDRARGGLSVVHRSNSFCPVHEVSLVDTIVQGVTVEIPRATVNESILVSESLHANISQGQRTLSSLELPRAVAVATGPSSPISDGGPPSYENQERTEVGTFDGSASLIQHNGRQRQKFHDPARDISIQLLEKFSLVTRLARETTSQLFRDSDSDVFGANERRNHDQTPHPYPSIVASNNVEEVPNEIPIASDPLEIAEDPDNCTALIFSTADTIGEISIFPGFEVPTKGNVDQGVSSKTPPTIVNNSAILSESLIAVNSHSHVNENQDGVLGDHLDKGGDDSSEGRIMDSKALRKRIFYGGVDHRLRKEVWPFLLGHHAYDSTCAEREYLVSVKKSEYETIKNQWQSISPEQAKRFTKFRERKGLIDKDVVRTDRSLSFYDEEDNPNVNLLRDILLTYSFYNFDLGYCQPRYTNAWKQFDNETTLKEFEFERTMRLWEVLWTRYISEHLHLYVCVAILKRYRRKIMGEQMDFDTLLKFINELSGHIDLDAILRDAEALCICAGENGAACIPPGTPPSLSIEDGLLYSQQDDEVL</sequence>
<evidence type="ECO:0000256" key="2">
    <source>
        <dbReference type="SAM" id="MobiDB-lite"/>
    </source>
</evidence>
<feature type="domain" description="Rab-GAP TBC" evidence="3">
    <location>
        <begin position="834"/>
        <end position="1067"/>
    </location>
</feature>
<dbReference type="InterPro" id="IPR000195">
    <property type="entry name" value="Rab-GAP-TBC_dom"/>
</dbReference>
<protein>
    <recommendedName>
        <fullName evidence="3">Rab-GAP TBC domain-containing protein</fullName>
    </recommendedName>
</protein>
<dbReference type="InterPro" id="IPR035969">
    <property type="entry name" value="Rab-GAP_TBC_sf"/>
</dbReference>
<feature type="region of interest" description="Disordered" evidence="2">
    <location>
        <begin position="209"/>
        <end position="269"/>
    </location>
</feature>
<dbReference type="PANTHER" id="PTHR22957">
    <property type="entry name" value="TBC1 DOMAIN FAMILY MEMBER GTPASE-ACTIVATING PROTEIN"/>
    <property type="match status" value="1"/>
</dbReference>
<dbReference type="SUPFAM" id="SSF47923">
    <property type="entry name" value="Ypt/Rab-GAP domain of gyp1p"/>
    <property type="match status" value="2"/>
</dbReference>
<comment type="caution">
    <text evidence="4">The sequence shown here is derived from an EMBL/GenBank/DDBJ whole genome shotgun (WGS) entry which is preliminary data.</text>
</comment>
<dbReference type="Gene3D" id="1.10.472.80">
    <property type="entry name" value="Ypt/Rab-GAP domain of gyp1p, domain 3"/>
    <property type="match status" value="1"/>
</dbReference>
<evidence type="ECO:0000256" key="1">
    <source>
        <dbReference type="ARBA" id="ARBA00022468"/>
    </source>
</evidence>
<dbReference type="SMART" id="SM00164">
    <property type="entry name" value="TBC"/>
    <property type="match status" value="1"/>
</dbReference>
<evidence type="ECO:0000313" key="4">
    <source>
        <dbReference type="EMBL" id="THG14846.1"/>
    </source>
</evidence>
<dbReference type="PANTHER" id="PTHR22957:SF502">
    <property type="entry name" value="SMALL G PROTEIN SIGNALING MODULATOR 2-RELATED"/>
    <property type="match status" value="1"/>
</dbReference>
<dbReference type="STRING" id="542762.A0A4S4EGA8"/>
<keyword evidence="5" id="KW-1185">Reference proteome</keyword>
<dbReference type="Pfam" id="PF12068">
    <property type="entry name" value="PH_RBD"/>
    <property type="match status" value="1"/>
</dbReference>
<dbReference type="GO" id="GO:0005096">
    <property type="term" value="F:GTPase activator activity"/>
    <property type="evidence" value="ECO:0007669"/>
    <property type="project" value="UniProtKB-KW"/>
</dbReference>
<dbReference type="EMBL" id="SDRB02005073">
    <property type="protein sequence ID" value="THG14846.1"/>
    <property type="molecule type" value="Genomic_DNA"/>
</dbReference>
<name>A0A4S4EGA8_CAMSN</name>
<dbReference type="Proteomes" id="UP000306102">
    <property type="component" value="Unassembled WGS sequence"/>
</dbReference>
<keyword evidence="1" id="KW-0343">GTPase activation</keyword>
<dbReference type="PROSITE" id="PS50086">
    <property type="entry name" value="TBC_RABGAP"/>
    <property type="match status" value="1"/>
</dbReference>
<gene>
    <name evidence="4" type="ORF">TEA_019662</name>
</gene>
<dbReference type="AlphaFoldDB" id="A0A4S4EGA8"/>
<accession>A0A4S4EGA8</accession>
<reference evidence="4 5" key="1">
    <citation type="journal article" date="2018" name="Proc. Natl. Acad. Sci. U.S.A.">
        <title>Draft genome sequence of Camellia sinensis var. sinensis provides insights into the evolution of the tea genome and tea quality.</title>
        <authorList>
            <person name="Wei C."/>
            <person name="Yang H."/>
            <person name="Wang S."/>
            <person name="Zhao J."/>
            <person name="Liu C."/>
            <person name="Gao L."/>
            <person name="Xia E."/>
            <person name="Lu Y."/>
            <person name="Tai Y."/>
            <person name="She G."/>
            <person name="Sun J."/>
            <person name="Cao H."/>
            <person name="Tong W."/>
            <person name="Gao Q."/>
            <person name="Li Y."/>
            <person name="Deng W."/>
            <person name="Jiang X."/>
            <person name="Wang W."/>
            <person name="Chen Q."/>
            <person name="Zhang S."/>
            <person name="Li H."/>
            <person name="Wu J."/>
            <person name="Wang P."/>
            <person name="Li P."/>
            <person name="Shi C."/>
            <person name="Zheng F."/>
            <person name="Jian J."/>
            <person name="Huang B."/>
            <person name="Shan D."/>
            <person name="Shi M."/>
            <person name="Fang C."/>
            <person name="Yue Y."/>
            <person name="Li F."/>
            <person name="Li D."/>
            <person name="Wei S."/>
            <person name="Han B."/>
            <person name="Jiang C."/>
            <person name="Yin Y."/>
            <person name="Xia T."/>
            <person name="Zhang Z."/>
            <person name="Bennetzen J.L."/>
            <person name="Zhao S."/>
            <person name="Wan X."/>
        </authorList>
    </citation>
    <scope>NUCLEOTIDE SEQUENCE [LARGE SCALE GENOMIC DNA]</scope>
    <source>
        <strain evidence="5">cv. Shuchazao</strain>
        <tissue evidence="4">Leaf</tissue>
    </source>
</reference>
<dbReference type="GO" id="GO:0005737">
    <property type="term" value="C:cytoplasm"/>
    <property type="evidence" value="ECO:0007669"/>
    <property type="project" value="UniProtKB-ARBA"/>
</dbReference>
<dbReference type="InterPro" id="IPR021935">
    <property type="entry name" value="SGSM1/2_RBD"/>
</dbReference>